<evidence type="ECO:0000313" key="2">
    <source>
        <dbReference type="Proteomes" id="UP000288805"/>
    </source>
</evidence>
<organism evidence="1 2">
    <name type="scientific">Vitis vinifera</name>
    <name type="common">Grape</name>
    <dbReference type="NCBI Taxonomy" id="29760"/>
    <lineage>
        <taxon>Eukaryota</taxon>
        <taxon>Viridiplantae</taxon>
        <taxon>Streptophyta</taxon>
        <taxon>Embryophyta</taxon>
        <taxon>Tracheophyta</taxon>
        <taxon>Spermatophyta</taxon>
        <taxon>Magnoliopsida</taxon>
        <taxon>eudicotyledons</taxon>
        <taxon>Gunneridae</taxon>
        <taxon>Pentapetalae</taxon>
        <taxon>rosids</taxon>
        <taxon>Vitales</taxon>
        <taxon>Vitaceae</taxon>
        <taxon>Viteae</taxon>
        <taxon>Vitis</taxon>
    </lineage>
</organism>
<dbReference type="AlphaFoldDB" id="A0A438E3M9"/>
<sequence>MRQLRVSDGSTIWDDLEGMPVASLPAKFRMPDIKRYTGIGRYFQRFMDRFSPSDVKGKKPFRGKRSVDVSAIDFANQRPFRRHMPVPQLLETHHFYAPHQYRPRAPRLELSKPLLLCFEDAEAVFTVRYAIEPGSSEAYRGRISSRGGISIDGHCRATVEPLTFPHYSVQMPFVLIPDVDEVQAPYVDDVHTSDVQYVIRGGRQVPSVLLDNNSTLNVCPLAIAIAIGYAPSDFGRHSAVVGDMFISVELVLQINHSDDDLLLTGFTFDEGMSYLPGMGLGRRQHGPREGDGSLTHTPFDYIVHPYTLSLIDYFVRASEPQTPLDGIIGGLSTTEEAELQHRLSFMTLCFSDEIDEHEIFAEIGDIVDGAVPHDEYVNEMLAMSLSQIEEIVSLELISPFDLFGVSILEIARRSRLPQLWKLLRML</sequence>
<comment type="caution">
    <text evidence="1">The sequence shown here is derived from an EMBL/GenBank/DDBJ whole genome shotgun (WGS) entry which is preliminary data.</text>
</comment>
<gene>
    <name evidence="1" type="ORF">CK203_096567</name>
</gene>
<proteinExistence type="predicted"/>
<evidence type="ECO:0000313" key="1">
    <source>
        <dbReference type="EMBL" id="RVW42230.1"/>
    </source>
</evidence>
<reference evidence="1 2" key="1">
    <citation type="journal article" date="2018" name="PLoS Genet.">
        <title>Population sequencing reveals clonal diversity and ancestral inbreeding in the grapevine cultivar Chardonnay.</title>
        <authorList>
            <person name="Roach M.J."/>
            <person name="Johnson D.L."/>
            <person name="Bohlmann J."/>
            <person name="van Vuuren H.J."/>
            <person name="Jones S.J."/>
            <person name="Pretorius I.S."/>
            <person name="Schmidt S.A."/>
            <person name="Borneman A.R."/>
        </authorList>
    </citation>
    <scope>NUCLEOTIDE SEQUENCE [LARGE SCALE GENOMIC DNA]</scope>
    <source>
        <strain evidence="2">cv. Chardonnay</strain>
        <tissue evidence="1">Leaf</tissue>
    </source>
</reference>
<dbReference type="Proteomes" id="UP000288805">
    <property type="component" value="Unassembled WGS sequence"/>
</dbReference>
<accession>A0A438E3M9</accession>
<protein>
    <submittedName>
        <fullName evidence="1">Uncharacterized protein</fullName>
    </submittedName>
</protein>
<name>A0A438E3M9_VITVI</name>
<dbReference type="EMBL" id="QGNW01001408">
    <property type="protein sequence ID" value="RVW42230.1"/>
    <property type="molecule type" value="Genomic_DNA"/>
</dbReference>